<keyword evidence="3" id="KW-0050">Antiport</keyword>
<evidence type="ECO:0000256" key="6">
    <source>
        <dbReference type="ARBA" id="ARBA00022989"/>
    </source>
</evidence>
<dbReference type="RefSeq" id="WP_354008330.1">
    <property type="nucleotide sequence ID" value="NZ_JBEWTA010000001.1"/>
</dbReference>
<gene>
    <name evidence="11" type="ORF">V5J35_003421</name>
</gene>
<evidence type="ECO:0000256" key="9">
    <source>
        <dbReference type="SAM" id="Phobius"/>
    </source>
</evidence>
<accession>A0ABV2SKD4</accession>
<keyword evidence="4" id="KW-1003">Cell membrane</keyword>
<evidence type="ECO:0000313" key="12">
    <source>
        <dbReference type="Proteomes" id="UP001549366"/>
    </source>
</evidence>
<feature type="transmembrane region" description="Helical" evidence="9">
    <location>
        <begin position="236"/>
        <end position="253"/>
    </location>
</feature>
<keyword evidence="12" id="KW-1185">Reference proteome</keyword>
<feature type="domain" description="Na+/H+ antiporter NhaC-like C-terminal" evidence="10">
    <location>
        <begin position="160"/>
        <end position="447"/>
    </location>
</feature>
<dbReference type="PANTHER" id="PTHR33451:SF3">
    <property type="entry name" value="MALATE-2H(+)_NA(+)-LACTATE ANTIPORTER"/>
    <property type="match status" value="1"/>
</dbReference>
<dbReference type="InterPro" id="IPR018461">
    <property type="entry name" value="Na/H_Antiport_NhaC-like_C"/>
</dbReference>
<feature type="transmembrane region" description="Helical" evidence="9">
    <location>
        <begin position="110"/>
        <end position="132"/>
    </location>
</feature>
<keyword evidence="5 9" id="KW-0812">Transmembrane</keyword>
<evidence type="ECO:0000256" key="8">
    <source>
        <dbReference type="ARBA" id="ARBA00038435"/>
    </source>
</evidence>
<evidence type="ECO:0000313" key="11">
    <source>
        <dbReference type="EMBL" id="MET4758229.1"/>
    </source>
</evidence>
<feature type="transmembrane region" description="Helical" evidence="9">
    <location>
        <begin position="75"/>
        <end position="98"/>
    </location>
</feature>
<evidence type="ECO:0000256" key="5">
    <source>
        <dbReference type="ARBA" id="ARBA00022692"/>
    </source>
</evidence>
<evidence type="ECO:0000256" key="3">
    <source>
        <dbReference type="ARBA" id="ARBA00022449"/>
    </source>
</evidence>
<evidence type="ECO:0000256" key="2">
    <source>
        <dbReference type="ARBA" id="ARBA00022448"/>
    </source>
</evidence>
<comment type="caution">
    <text evidence="11">The sequence shown here is derived from an EMBL/GenBank/DDBJ whole genome shotgun (WGS) entry which is preliminary data.</text>
</comment>
<comment type="subcellular location">
    <subcellularLocation>
        <location evidence="1">Cell membrane</location>
        <topology evidence="1">Multi-pass membrane protein</topology>
    </subcellularLocation>
</comment>
<dbReference type="EMBL" id="JBEWTB010000002">
    <property type="protein sequence ID" value="MET4758229.1"/>
    <property type="molecule type" value="Genomic_DNA"/>
</dbReference>
<organism evidence="11 12">
    <name type="scientific">Endozoicomonas lisbonensis</name>
    <dbReference type="NCBI Taxonomy" id="3120522"/>
    <lineage>
        <taxon>Bacteria</taxon>
        <taxon>Pseudomonadati</taxon>
        <taxon>Pseudomonadota</taxon>
        <taxon>Gammaproteobacteria</taxon>
        <taxon>Oceanospirillales</taxon>
        <taxon>Endozoicomonadaceae</taxon>
        <taxon>Endozoicomonas</taxon>
    </lineage>
</organism>
<proteinExistence type="inferred from homology"/>
<dbReference type="Pfam" id="PF03553">
    <property type="entry name" value="Na_H_antiporter"/>
    <property type="match status" value="1"/>
</dbReference>
<evidence type="ECO:0000256" key="7">
    <source>
        <dbReference type="ARBA" id="ARBA00023136"/>
    </source>
</evidence>
<reference evidence="11 12" key="1">
    <citation type="submission" date="2024-06" db="EMBL/GenBank/DDBJ databases">
        <title>Genomic Encyclopedia of Type Strains, Phase V (KMG-V): Genome sequencing to study the core and pangenomes of soil and plant-associated prokaryotes.</title>
        <authorList>
            <person name="Whitman W."/>
        </authorList>
    </citation>
    <scope>NUCLEOTIDE SEQUENCE [LARGE SCALE GENOMIC DNA]</scope>
    <source>
        <strain evidence="11 12">NE40</strain>
    </source>
</reference>
<dbReference type="InterPro" id="IPR052180">
    <property type="entry name" value="NhaC_Na-H+_Antiporter"/>
</dbReference>
<keyword evidence="7 9" id="KW-0472">Membrane</keyword>
<feature type="transmembrane region" description="Helical" evidence="9">
    <location>
        <begin position="260"/>
        <end position="278"/>
    </location>
</feature>
<dbReference type="InterPro" id="IPR004770">
    <property type="entry name" value="Na/H_antiport_NhaC"/>
</dbReference>
<feature type="transmembrane region" description="Helical" evidence="9">
    <location>
        <begin position="197"/>
        <end position="216"/>
    </location>
</feature>
<name>A0ABV2SKD4_9GAMM</name>
<feature type="transmembrane region" description="Helical" evidence="9">
    <location>
        <begin position="36"/>
        <end position="54"/>
    </location>
</feature>
<evidence type="ECO:0000256" key="1">
    <source>
        <dbReference type="ARBA" id="ARBA00004651"/>
    </source>
</evidence>
<evidence type="ECO:0000259" key="10">
    <source>
        <dbReference type="Pfam" id="PF03553"/>
    </source>
</evidence>
<dbReference type="NCBIfam" id="TIGR00931">
    <property type="entry name" value="antiport_nhaC"/>
    <property type="match status" value="1"/>
</dbReference>
<sequence length="470" mass="50063">MSRSPSLPSLLQIVLVLGLFLLLAFSFTTLFDLPVHLALYIGWFVVMALGIWLGHDYRSLEQAAAEGIYNGTGAILILLSVGVLTGTWIAGGIVPAIIYSGLTTISPGLFLPATVLICSMTALATGTSWGAAGTAGIAMMGIGQSLGVPAPITAGAVLSGVYFGDKLSPLSDSVVLASSMSGVGISRHIRRMLPVSLTSYCITLALFTITGLQYSHHMDLEQVQQVLHAMDQHFNIGWHCIIPPVAIVVLLAINKPAFPTISFGALLGVIWAILFQHTDPVTALRSAWVLPQPDTGVVILDNLLANGGMQGMLGSLAVIVFGLGFGSLLEKTGIIHALAERLEKHINNESKLTGCTLLTAFMGNLLGSAMYVSLILTPRLLVNTYDRMKADRHLLSRNTEFGGTLTSGMVPWSDNGIFMTGVLGVATLDYLPYMWLSFICIGVAMLFSRVKPMKLNMATPATDRNCSNSN</sequence>
<evidence type="ECO:0000256" key="4">
    <source>
        <dbReference type="ARBA" id="ARBA00022475"/>
    </source>
</evidence>
<protein>
    <submittedName>
        <fullName evidence="11">NhaC family Na+:H+ antiporter</fullName>
    </submittedName>
</protein>
<feature type="transmembrane region" description="Helical" evidence="9">
    <location>
        <begin position="430"/>
        <end position="447"/>
    </location>
</feature>
<dbReference type="Proteomes" id="UP001549366">
    <property type="component" value="Unassembled WGS sequence"/>
</dbReference>
<comment type="similarity">
    <text evidence="8">Belongs to the NhaC Na(+)/H(+) (TC 2.A.35) antiporter family.</text>
</comment>
<feature type="transmembrane region" description="Helical" evidence="9">
    <location>
        <begin position="311"/>
        <end position="329"/>
    </location>
</feature>
<keyword evidence="6 9" id="KW-1133">Transmembrane helix</keyword>
<dbReference type="PANTHER" id="PTHR33451">
    <property type="entry name" value="MALATE-2H(+)/NA(+)-LACTATE ANTIPORTER"/>
    <property type="match status" value="1"/>
</dbReference>
<feature type="transmembrane region" description="Helical" evidence="9">
    <location>
        <begin position="350"/>
        <end position="376"/>
    </location>
</feature>
<keyword evidence="2" id="KW-0813">Transport</keyword>